<dbReference type="GO" id="GO:0071949">
    <property type="term" value="F:FAD binding"/>
    <property type="evidence" value="ECO:0007669"/>
    <property type="project" value="TreeGrafter"/>
</dbReference>
<dbReference type="GO" id="GO:0006950">
    <property type="term" value="P:response to stress"/>
    <property type="evidence" value="ECO:0007669"/>
    <property type="project" value="UniProtKB-ARBA"/>
</dbReference>
<dbReference type="InterPro" id="IPR005101">
    <property type="entry name" value="Cryptochr/Photolyase_FAD-bd"/>
</dbReference>
<dbReference type="AlphaFoldDB" id="A0A8K0NSP5"/>
<evidence type="ECO:0000313" key="10">
    <source>
        <dbReference type="EMBL" id="KAG7563134.1"/>
    </source>
</evidence>
<evidence type="ECO:0000256" key="8">
    <source>
        <dbReference type="SAM" id="MobiDB-lite"/>
    </source>
</evidence>
<dbReference type="GO" id="GO:0003677">
    <property type="term" value="F:DNA binding"/>
    <property type="evidence" value="ECO:0007669"/>
    <property type="project" value="TreeGrafter"/>
</dbReference>
<comment type="cofactor">
    <cofactor evidence="1">
        <name>(6R)-5,10-methylene-5,6,7,8-tetrahydrofolate</name>
        <dbReference type="ChEBI" id="CHEBI:15636"/>
    </cofactor>
</comment>
<dbReference type="Gene3D" id="1.10.579.10">
    <property type="entry name" value="DNA Cyclobutane Dipyrimidine Photolyase, subunit A, domain 3"/>
    <property type="match status" value="1"/>
</dbReference>
<dbReference type="GO" id="GO:0005737">
    <property type="term" value="C:cytoplasm"/>
    <property type="evidence" value="ECO:0007669"/>
    <property type="project" value="TreeGrafter"/>
</dbReference>
<keyword evidence="4 6" id="KW-0274">FAD</keyword>
<evidence type="ECO:0000256" key="3">
    <source>
        <dbReference type="ARBA" id="ARBA00022630"/>
    </source>
</evidence>
<dbReference type="SUPFAM" id="SSF52425">
    <property type="entry name" value="Cryptochrome/photolyase, N-terminal domain"/>
    <property type="match status" value="1"/>
</dbReference>
<dbReference type="PROSITE" id="PS51645">
    <property type="entry name" value="PHR_CRY_ALPHA_BETA"/>
    <property type="match status" value="1"/>
</dbReference>
<dbReference type="FunFam" id="1.10.579.10:FF:000003">
    <property type="entry name" value="Deoxyribodipyrimidine photo-lyase"/>
    <property type="match status" value="1"/>
</dbReference>
<feature type="site" description="Electron transfer via tryptophanyl radical" evidence="7">
    <location>
        <position position="471"/>
    </location>
</feature>
<dbReference type="Pfam" id="PF03441">
    <property type="entry name" value="FAD_binding_7"/>
    <property type="match status" value="1"/>
</dbReference>
<feature type="binding site" evidence="6">
    <location>
        <begin position="439"/>
        <end position="446"/>
    </location>
    <ligand>
        <name>FAD</name>
        <dbReference type="ChEBI" id="CHEBI:57692"/>
    </ligand>
</feature>
<feature type="domain" description="Photolyase/cryptochrome alpha/beta" evidence="9">
    <location>
        <begin position="89"/>
        <end position="228"/>
    </location>
</feature>
<gene>
    <name evidence="10" type="ORF">FFLO_01442</name>
</gene>
<dbReference type="GO" id="GO:0005634">
    <property type="term" value="C:nucleus"/>
    <property type="evidence" value="ECO:0007669"/>
    <property type="project" value="TreeGrafter"/>
</dbReference>
<comment type="similarity">
    <text evidence="2">Belongs to the DNA photolyase class-1 family.</text>
</comment>
<dbReference type="InterPro" id="IPR036134">
    <property type="entry name" value="Crypto/Photolyase_FAD-like_sf"/>
</dbReference>
<protein>
    <recommendedName>
        <fullName evidence="9">Photolyase/cryptochrome alpha/beta domain-containing protein</fullName>
    </recommendedName>
</protein>
<name>A0A8K0NSP5_9TREE</name>
<accession>A0A8K0NSP5</accession>
<dbReference type="InterPro" id="IPR036155">
    <property type="entry name" value="Crypto/Photolyase_N_sf"/>
</dbReference>
<dbReference type="EMBL" id="JABELV010000020">
    <property type="protein sequence ID" value="KAG7563134.1"/>
    <property type="molecule type" value="Genomic_DNA"/>
</dbReference>
<evidence type="ECO:0000256" key="6">
    <source>
        <dbReference type="PIRSR" id="PIRSR602081-1"/>
    </source>
</evidence>
<keyword evidence="3 6" id="KW-0285">Flavoprotein</keyword>
<dbReference type="PANTHER" id="PTHR11455">
    <property type="entry name" value="CRYPTOCHROME"/>
    <property type="match status" value="1"/>
</dbReference>
<evidence type="ECO:0000256" key="4">
    <source>
        <dbReference type="ARBA" id="ARBA00022827"/>
    </source>
</evidence>
<dbReference type="GO" id="GO:0032922">
    <property type="term" value="P:circadian regulation of gene expression"/>
    <property type="evidence" value="ECO:0007669"/>
    <property type="project" value="TreeGrafter"/>
</dbReference>
<evidence type="ECO:0000259" key="9">
    <source>
        <dbReference type="PROSITE" id="PS51645"/>
    </source>
</evidence>
<feature type="region of interest" description="Disordered" evidence="8">
    <location>
        <begin position="1"/>
        <end position="50"/>
    </location>
</feature>
<feature type="binding site" evidence="6">
    <location>
        <begin position="396"/>
        <end position="400"/>
    </location>
    <ligand>
        <name>FAD</name>
        <dbReference type="ChEBI" id="CHEBI:57692"/>
    </ligand>
</feature>
<dbReference type="Pfam" id="PF00875">
    <property type="entry name" value="DNA_photolyase"/>
    <property type="match status" value="1"/>
</dbReference>
<dbReference type="SUPFAM" id="SSF48173">
    <property type="entry name" value="Cryptochrome/photolyase FAD-binding domain"/>
    <property type="match status" value="1"/>
</dbReference>
<dbReference type="InterPro" id="IPR002081">
    <property type="entry name" value="Cryptochrome/DNA_photolyase_1"/>
</dbReference>
<dbReference type="GO" id="GO:0006139">
    <property type="term" value="P:nucleobase-containing compound metabolic process"/>
    <property type="evidence" value="ECO:0007669"/>
    <property type="project" value="UniProtKB-ARBA"/>
</dbReference>
<organism evidence="10 11">
    <name type="scientific">Filobasidium floriforme</name>
    <dbReference type="NCBI Taxonomy" id="5210"/>
    <lineage>
        <taxon>Eukaryota</taxon>
        <taxon>Fungi</taxon>
        <taxon>Dikarya</taxon>
        <taxon>Basidiomycota</taxon>
        <taxon>Agaricomycotina</taxon>
        <taxon>Tremellomycetes</taxon>
        <taxon>Filobasidiales</taxon>
        <taxon>Filobasidiaceae</taxon>
        <taxon>Filobasidium</taxon>
    </lineage>
</organism>
<reference evidence="10" key="1">
    <citation type="submission" date="2020-04" db="EMBL/GenBank/DDBJ databases">
        <title>Analysis of mating type loci in Filobasidium floriforme.</title>
        <authorList>
            <person name="Nowrousian M."/>
        </authorList>
    </citation>
    <scope>NUCLEOTIDE SEQUENCE</scope>
    <source>
        <strain evidence="10">CBS 6242</strain>
    </source>
</reference>
<dbReference type="Gene3D" id="1.25.40.80">
    <property type="match status" value="1"/>
</dbReference>
<dbReference type="Proteomes" id="UP000812966">
    <property type="component" value="Unassembled WGS sequence"/>
</dbReference>
<proteinExistence type="inferred from homology"/>
<dbReference type="GO" id="GO:0043153">
    <property type="term" value="P:entrainment of circadian clock by photoperiod"/>
    <property type="evidence" value="ECO:0007669"/>
    <property type="project" value="TreeGrafter"/>
</dbReference>
<evidence type="ECO:0000256" key="5">
    <source>
        <dbReference type="ARBA" id="ARBA00022991"/>
    </source>
</evidence>
<sequence>MSHVKRDKKESTSKQESGNDVSGTDAGKGKKRAPSPDEGGAAGDRGKRHKAAYEVHQKIAHAVNAARVDREPPLDKLLAAQEKIWGGESVVYWMRMEDVRVKDNRALALASEFAQQNSLPLIVLFVLVPGDYKAHDRSARSIDFRLRNLRNIKVKLQEKNIPLHVITHAGNRFRLPEKIIDEILPSMKATHIFANMEYEVDELRRDIEVLEYGAKQNVRAMFVHDRLAVPPGTFKTGQGKPYGVFSPWQRKWQAFLEAHEEHLFEAADPEGNEDGLRSHTIYGKLFDGEVPECLEGFECRDRDLMKVVWPEGNEVAVQVLNRFLYCSARKADLGLVDPRTMGQEMSIDLESDDDVQLIEDEPTKSKAKLSLKGKMASPTRLRDYASSRNSADSNTSSRLSPYLASGVISIRTILNKVKKLLGNKLESGRDSGPGTWVMECAWRDFYNHVTAAFPRVSMGRPFQEKFAEVQWEVDEEKFNAWKEGRTGYPIVDAAMKQCALMGWMHNRPRMICASFLVKDLMIDWHLGEQYFMQQFMDGDLAANNGGWQWTASTGTDPQPAFRIFNPTSQSETASPDGAYIRYWVPELASLSDKAVHNPYEKLSPKEFAKLNYPAPIVDHAKARKRALARYKNPGYHGEGSD</sequence>
<feature type="binding site" evidence="6">
    <location>
        <position position="436"/>
    </location>
    <ligand>
        <name>FAD</name>
        <dbReference type="ChEBI" id="CHEBI:57692"/>
    </ligand>
</feature>
<keyword evidence="5" id="KW-0157">Chromophore</keyword>
<evidence type="ECO:0000256" key="7">
    <source>
        <dbReference type="PIRSR" id="PIRSR602081-2"/>
    </source>
</evidence>
<evidence type="ECO:0000256" key="2">
    <source>
        <dbReference type="ARBA" id="ARBA00005862"/>
    </source>
</evidence>
<dbReference type="GO" id="GO:0003904">
    <property type="term" value="F:deoxyribodipyrimidine photo-lyase activity"/>
    <property type="evidence" value="ECO:0007669"/>
    <property type="project" value="TreeGrafter"/>
</dbReference>
<dbReference type="PANTHER" id="PTHR11455:SF18">
    <property type="entry name" value="SI:CH1073-390K14.1"/>
    <property type="match status" value="1"/>
</dbReference>
<keyword evidence="11" id="KW-1185">Reference proteome</keyword>
<evidence type="ECO:0000256" key="1">
    <source>
        <dbReference type="ARBA" id="ARBA00001932"/>
    </source>
</evidence>
<comment type="caution">
    <text evidence="10">The sequence shown here is derived from an EMBL/GenBank/DDBJ whole genome shotgun (WGS) entry which is preliminary data.</text>
</comment>
<feature type="binding site" evidence="6">
    <location>
        <position position="384"/>
    </location>
    <ligand>
        <name>FAD</name>
        <dbReference type="ChEBI" id="CHEBI:57692"/>
    </ligand>
</feature>
<feature type="site" description="Electron transfer via tryptophanyl radical" evidence="7">
    <location>
        <position position="524"/>
    </location>
</feature>
<dbReference type="InterPro" id="IPR006050">
    <property type="entry name" value="DNA_photolyase_N"/>
</dbReference>
<dbReference type="Gene3D" id="3.40.50.620">
    <property type="entry name" value="HUPs"/>
    <property type="match status" value="1"/>
</dbReference>
<evidence type="ECO:0000313" key="11">
    <source>
        <dbReference type="Proteomes" id="UP000812966"/>
    </source>
</evidence>
<dbReference type="InterPro" id="IPR014729">
    <property type="entry name" value="Rossmann-like_a/b/a_fold"/>
</dbReference>
<comment type="cofactor">
    <cofactor evidence="6">
        <name>FAD</name>
        <dbReference type="ChEBI" id="CHEBI:57692"/>
    </cofactor>
    <text evidence="6">Binds 1 FAD per subunit.</text>
</comment>
<feature type="binding site" evidence="6">
    <location>
        <begin position="537"/>
        <end position="539"/>
    </location>
    <ligand>
        <name>FAD</name>
        <dbReference type="ChEBI" id="CHEBI:57692"/>
    </ligand>
</feature>
<feature type="site" description="Electron transfer via tryptophanyl radical" evidence="7">
    <location>
        <position position="547"/>
    </location>
</feature>